<organism evidence="13 14">
    <name type="scientific">Candidatus Uhrbacteria bacterium CG_4_9_14_3_um_filter_41_35</name>
    <dbReference type="NCBI Taxonomy" id="1975034"/>
    <lineage>
        <taxon>Bacteria</taxon>
        <taxon>Candidatus Uhriibacteriota</taxon>
    </lineage>
</organism>
<dbReference type="GO" id="GO:0003723">
    <property type="term" value="F:RNA binding"/>
    <property type="evidence" value="ECO:0007669"/>
    <property type="project" value="UniProtKB-KW"/>
</dbReference>
<protein>
    <recommendedName>
        <fullName evidence="1 9">Tyrosine--tRNA ligase</fullName>
        <ecNumber evidence="1 9">6.1.1.1</ecNumber>
    </recommendedName>
</protein>
<dbReference type="GO" id="GO:0004831">
    <property type="term" value="F:tyrosine-tRNA ligase activity"/>
    <property type="evidence" value="ECO:0007669"/>
    <property type="project" value="UniProtKB-UniRule"/>
</dbReference>
<dbReference type="CDD" id="cd00805">
    <property type="entry name" value="TyrRS_core"/>
    <property type="match status" value="1"/>
</dbReference>
<evidence type="ECO:0000256" key="11">
    <source>
        <dbReference type="RuleBase" id="RU363036"/>
    </source>
</evidence>
<gene>
    <name evidence="13" type="ORF">CO173_00815</name>
</gene>
<evidence type="ECO:0000259" key="12">
    <source>
        <dbReference type="Pfam" id="PF22421"/>
    </source>
</evidence>
<dbReference type="AlphaFoldDB" id="A0A2M7XGB9"/>
<dbReference type="Gene3D" id="3.40.50.620">
    <property type="entry name" value="HUPs"/>
    <property type="match status" value="1"/>
</dbReference>
<evidence type="ECO:0000256" key="7">
    <source>
        <dbReference type="ARBA" id="ARBA00023146"/>
    </source>
</evidence>
<evidence type="ECO:0000256" key="10">
    <source>
        <dbReference type="PROSITE-ProRule" id="PRU00182"/>
    </source>
</evidence>
<dbReference type="InterPro" id="IPR002305">
    <property type="entry name" value="aa-tRNA-synth_Ic"/>
</dbReference>
<evidence type="ECO:0000256" key="1">
    <source>
        <dbReference type="ARBA" id="ARBA00013160"/>
    </source>
</evidence>
<keyword evidence="2 11" id="KW-0436">Ligase</keyword>
<dbReference type="PANTHER" id="PTHR11766">
    <property type="entry name" value="TYROSYL-TRNA SYNTHETASE"/>
    <property type="match status" value="1"/>
</dbReference>
<evidence type="ECO:0000313" key="14">
    <source>
        <dbReference type="Proteomes" id="UP000231263"/>
    </source>
</evidence>
<dbReference type="Proteomes" id="UP000231263">
    <property type="component" value="Unassembled WGS sequence"/>
</dbReference>
<dbReference type="Pfam" id="PF22421">
    <property type="entry name" value="SYY_C-terminal"/>
    <property type="match status" value="1"/>
</dbReference>
<accession>A0A2M7XGB9</accession>
<evidence type="ECO:0000256" key="3">
    <source>
        <dbReference type="ARBA" id="ARBA00022741"/>
    </source>
</evidence>
<evidence type="ECO:0000313" key="13">
    <source>
        <dbReference type="EMBL" id="PJA46917.1"/>
    </source>
</evidence>
<comment type="caution">
    <text evidence="13">The sequence shown here is derived from an EMBL/GenBank/DDBJ whole genome shotgun (WGS) entry which is preliminary data.</text>
</comment>
<keyword evidence="3 11" id="KW-0547">Nucleotide-binding</keyword>
<dbReference type="GO" id="GO:0005829">
    <property type="term" value="C:cytosol"/>
    <property type="evidence" value="ECO:0007669"/>
    <property type="project" value="TreeGrafter"/>
</dbReference>
<proteinExistence type="inferred from homology"/>
<dbReference type="InterPro" id="IPR036986">
    <property type="entry name" value="S4_RNA-bd_sf"/>
</dbReference>
<dbReference type="GO" id="GO:0006437">
    <property type="term" value="P:tyrosyl-tRNA aminoacylation"/>
    <property type="evidence" value="ECO:0007669"/>
    <property type="project" value="UniProtKB-UniRule"/>
</dbReference>
<keyword evidence="5 10" id="KW-0694">RNA-binding</keyword>
<dbReference type="Gene3D" id="3.10.290.10">
    <property type="entry name" value="RNA-binding S4 domain"/>
    <property type="match status" value="1"/>
</dbReference>
<keyword evidence="7 11" id="KW-0030">Aminoacyl-tRNA synthetase</keyword>
<dbReference type="GO" id="GO:0005524">
    <property type="term" value="F:ATP binding"/>
    <property type="evidence" value="ECO:0007669"/>
    <property type="project" value="UniProtKB-KW"/>
</dbReference>
<dbReference type="PROSITE" id="PS00178">
    <property type="entry name" value="AA_TRNA_LIGASE_I"/>
    <property type="match status" value="1"/>
</dbReference>
<evidence type="ECO:0000256" key="8">
    <source>
        <dbReference type="ARBA" id="ARBA00048248"/>
    </source>
</evidence>
<reference evidence="14" key="1">
    <citation type="submission" date="2017-09" db="EMBL/GenBank/DDBJ databases">
        <title>Depth-based differentiation of microbial function through sediment-hosted aquifers and enrichment of novel symbionts in the deep terrestrial subsurface.</title>
        <authorList>
            <person name="Probst A.J."/>
            <person name="Ladd B."/>
            <person name="Jarett J.K."/>
            <person name="Geller-Mcgrath D.E."/>
            <person name="Sieber C.M.K."/>
            <person name="Emerson J.B."/>
            <person name="Anantharaman K."/>
            <person name="Thomas B.C."/>
            <person name="Malmstrom R."/>
            <person name="Stieglmeier M."/>
            <person name="Klingl A."/>
            <person name="Woyke T."/>
            <person name="Ryan C.M."/>
            <person name="Banfield J.F."/>
        </authorList>
    </citation>
    <scope>NUCLEOTIDE SEQUENCE [LARGE SCALE GENOMIC DNA]</scope>
</reference>
<evidence type="ECO:0000256" key="5">
    <source>
        <dbReference type="ARBA" id="ARBA00022884"/>
    </source>
</evidence>
<feature type="domain" description="Tyrosine--tRNA ligase SYY-like C-terminal" evidence="12">
    <location>
        <begin position="335"/>
        <end position="395"/>
    </location>
</feature>
<dbReference type="SUPFAM" id="SSF52374">
    <property type="entry name" value="Nucleotidylyl transferase"/>
    <property type="match status" value="1"/>
</dbReference>
<dbReference type="EC" id="6.1.1.1" evidence="1 9"/>
<dbReference type="InterPro" id="IPR001412">
    <property type="entry name" value="aa-tRNA-synth_I_CS"/>
</dbReference>
<name>A0A2M7XGB9_9BACT</name>
<keyword evidence="4 11" id="KW-0067">ATP-binding</keyword>
<dbReference type="InterPro" id="IPR002307">
    <property type="entry name" value="Tyr-tRNA-ligase"/>
</dbReference>
<dbReference type="PRINTS" id="PR01040">
    <property type="entry name" value="TRNASYNTHTYR"/>
</dbReference>
<evidence type="ECO:0000256" key="2">
    <source>
        <dbReference type="ARBA" id="ARBA00022598"/>
    </source>
</evidence>
<evidence type="ECO:0000256" key="9">
    <source>
        <dbReference type="NCBIfam" id="TIGR00234"/>
    </source>
</evidence>
<dbReference type="InterPro" id="IPR024088">
    <property type="entry name" value="Tyr-tRNA-ligase_bac-type"/>
</dbReference>
<evidence type="ECO:0000256" key="4">
    <source>
        <dbReference type="ARBA" id="ARBA00022840"/>
    </source>
</evidence>
<dbReference type="CDD" id="cd00165">
    <property type="entry name" value="S4"/>
    <property type="match status" value="1"/>
</dbReference>
<sequence>MNKEEKIDQLLTRGVSEVLPSAESLKVALQGRKKLKIYIGIDPTSPMLHIGHAIGLRKLREFQDLGHEVILLLGSFTAMIGDPTDKTAVRTQLTQKEVLKNAVTYKEQAGKILNFEGKNPVKLMFNHKWLQKMNFSEVVNLASHFTVQQMLERDMFETRIKEGKPVYVHEFMYPLMQGYDSVAMDVDAEIGGSDQTFNMLAGRTLQRQINGREKFVITMKLLENAEGKKMSKSEGGFIALNDSAKDIFGKLMAMDDSMILPYMELASDYAPEEIAGARKQLALQVNPREIKAELAERVSAMYHGKKEARKAREGFDKVFKAGETPEDIELKKLVNTNIIDVLIEVGFASSKSEARRLVDQNSVKLDGVVITSYEQELQGLTKEGNVLQKGKRHFVKIKNK</sequence>
<dbReference type="EMBL" id="PFWT01000006">
    <property type="protein sequence ID" value="PJA46917.1"/>
    <property type="molecule type" value="Genomic_DNA"/>
</dbReference>
<dbReference type="SUPFAM" id="SSF55174">
    <property type="entry name" value="Alpha-L RNA-binding motif"/>
    <property type="match status" value="1"/>
</dbReference>
<evidence type="ECO:0000256" key="6">
    <source>
        <dbReference type="ARBA" id="ARBA00022917"/>
    </source>
</evidence>
<comment type="similarity">
    <text evidence="11">Belongs to the class-I aminoacyl-tRNA synthetase family.</text>
</comment>
<comment type="catalytic activity">
    <reaction evidence="8">
        <text>tRNA(Tyr) + L-tyrosine + ATP = L-tyrosyl-tRNA(Tyr) + AMP + diphosphate + H(+)</text>
        <dbReference type="Rhea" id="RHEA:10220"/>
        <dbReference type="Rhea" id="RHEA-COMP:9706"/>
        <dbReference type="Rhea" id="RHEA-COMP:9707"/>
        <dbReference type="ChEBI" id="CHEBI:15378"/>
        <dbReference type="ChEBI" id="CHEBI:30616"/>
        <dbReference type="ChEBI" id="CHEBI:33019"/>
        <dbReference type="ChEBI" id="CHEBI:58315"/>
        <dbReference type="ChEBI" id="CHEBI:78442"/>
        <dbReference type="ChEBI" id="CHEBI:78536"/>
        <dbReference type="ChEBI" id="CHEBI:456215"/>
        <dbReference type="EC" id="6.1.1.1"/>
    </reaction>
</comment>
<dbReference type="Pfam" id="PF00579">
    <property type="entry name" value="tRNA-synt_1b"/>
    <property type="match status" value="1"/>
</dbReference>
<dbReference type="PANTHER" id="PTHR11766:SF1">
    <property type="entry name" value="TYROSINE--TRNA LIGASE"/>
    <property type="match status" value="1"/>
</dbReference>
<dbReference type="Gene3D" id="1.10.240.10">
    <property type="entry name" value="Tyrosyl-Transfer RNA Synthetase"/>
    <property type="match status" value="1"/>
</dbReference>
<keyword evidence="6 11" id="KW-0648">Protein biosynthesis</keyword>
<dbReference type="NCBIfam" id="TIGR00234">
    <property type="entry name" value="tyrS"/>
    <property type="match status" value="1"/>
</dbReference>
<dbReference type="PROSITE" id="PS50889">
    <property type="entry name" value="S4"/>
    <property type="match status" value="1"/>
</dbReference>
<dbReference type="InterPro" id="IPR014729">
    <property type="entry name" value="Rossmann-like_a/b/a_fold"/>
</dbReference>
<dbReference type="InterPro" id="IPR054608">
    <property type="entry name" value="SYY-like_C"/>
</dbReference>